<protein>
    <submittedName>
        <fullName evidence="1">Uncharacterized protein</fullName>
    </submittedName>
</protein>
<reference evidence="1" key="2">
    <citation type="journal article" date="2015" name="Fish Shellfish Immunol.">
        <title>Early steps in the European eel (Anguilla anguilla)-Vibrio vulnificus interaction in the gills: Role of the RtxA13 toxin.</title>
        <authorList>
            <person name="Callol A."/>
            <person name="Pajuelo D."/>
            <person name="Ebbesson L."/>
            <person name="Teles M."/>
            <person name="MacKenzie S."/>
            <person name="Amaro C."/>
        </authorList>
    </citation>
    <scope>NUCLEOTIDE SEQUENCE</scope>
</reference>
<proteinExistence type="predicted"/>
<sequence length="49" mass="5636">MDPSIAVTFLFWYSSDSHTLTLFAQLNQIDLPPPKRFCILWIISVSNAH</sequence>
<organism evidence="1">
    <name type="scientific">Anguilla anguilla</name>
    <name type="common">European freshwater eel</name>
    <name type="synonym">Muraena anguilla</name>
    <dbReference type="NCBI Taxonomy" id="7936"/>
    <lineage>
        <taxon>Eukaryota</taxon>
        <taxon>Metazoa</taxon>
        <taxon>Chordata</taxon>
        <taxon>Craniata</taxon>
        <taxon>Vertebrata</taxon>
        <taxon>Euteleostomi</taxon>
        <taxon>Actinopterygii</taxon>
        <taxon>Neopterygii</taxon>
        <taxon>Teleostei</taxon>
        <taxon>Anguilliformes</taxon>
        <taxon>Anguillidae</taxon>
        <taxon>Anguilla</taxon>
    </lineage>
</organism>
<dbReference type="AlphaFoldDB" id="A0A0E9UT10"/>
<reference evidence="1" key="1">
    <citation type="submission" date="2014-11" db="EMBL/GenBank/DDBJ databases">
        <authorList>
            <person name="Amaro Gonzalez C."/>
        </authorList>
    </citation>
    <scope>NUCLEOTIDE SEQUENCE</scope>
</reference>
<evidence type="ECO:0000313" key="1">
    <source>
        <dbReference type="EMBL" id="JAH68881.1"/>
    </source>
</evidence>
<accession>A0A0E9UT10</accession>
<dbReference type="EMBL" id="GBXM01039696">
    <property type="protein sequence ID" value="JAH68881.1"/>
    <property type="molecule type" value="Transcribed_RNA"/>
</dbReference>
<name>A0A0E9UT10_ANGAN</name>